<dbReference type="Gene3D" id="3.90.550.10">
    <property type="entry name" value="Spore Coat Polysaccharide Biosynthesis Protein SpsA, Chain A"/>
    <property type="match status" value="1"/>
</dbReference>
<dbReference type="Proteomes" id="UP000177092">
    <property type="component" value="Unassembled WGS sequence"/>
</dbReference>
<accession>A0A1F6A876</accession>
<feature type="domain" description="Nucleotidyl transferase" evidence="1">
    <location>
        <begin position="3"/>
        <end position="228"/>
    </location>
</feature>
<dbReference type="PANTHER" id="PTHR22572">
    <property type="entry name" value="SUGAR-1-PHOSPHATE GUANYL TRANSFERASE"/>
    <property type="match status" value="1"/>
</dbReference>
<dbReference type="InterPro" id="IPR050486">
    <property type="entry name" value="Mannose-1P_guanyltransferase"/>
</dbReference>
<reference evidence="2 3" key="1">
    <citation type="journal article" date="2016" name="Nat. Commun.">
        <title>Thousands of microbial genomes shed light on interconnected biogeochemical processes in an aquifer system.</title>
        <authorList>
            <person name="Anantharaman K."/>
            <person name="Brown C.T."/>
            <person name="Hug L.A."/>
            <person name="Sharon I."/>
            <person name="Castelle C.J."/>
            <person name="Probst A.J."/>
            <person name="Thomas B.C."/>
            <person name="Singh A."/>
            <person name="Wilkins M.J."/>
            <person name="Karaoz U."/>
            <person name="Brodie E.L."/>
            <person name="Williams K.H."/>
            <person name="Hubbard S.S."/>
            <person name="Banfield J.F."/>
        </authorList>
    </citation>
    <scope>NUCLEOTIDE SEQUENCE [LARGE SCALE GENOMIC DNA]</scope>
</reference>
<dbReference type="InterPro" id="IPR005835">
    <property type="entry name" value="NTP_transferase_dom"/>
</dbReference>
<proteinExistence type="predicted"/>
<dbReference type="Pfam" id="PF00483">
    <property type="entry name" value="NTP_transferase"/>
    <property type="match status" value="1"/>
</dbReference>
<dbReference type="AlphaFoldDB" id="A0A1F6A876"/>
<name>A0A1F6A876_9BACT</name>
<organism evidence="2 3">
    <name type="scientific">Candidatus Gottesmanbacteria bacterium RIFCSPHIGHO2_02_FULL_40_13</name>
    <dbReference type="NCBI Taxonomy" id="1798384"/>
    <lineage>
        <taxon>Bacteria</taxon>
        <taxon>Candidatus Gottesmaniibacteriota</taxon>
    </lineage>
</organism>
<gene>
    <name evidence="2" type="ORF">A3D03_00080</name>
</gene>
<evidence type="ECO:0000259" key="1">
    <source>
        <dbReference type="Pfam" id="PF00483"/>
    </source>
</evidence>
<sequence>MQALILAGGFGSRLMPVVNDRPKIMADIDGKPFLELLIRYLQKQNVNEIVLALGYLSEYIKNYFQDGKQYGVNIKYSVESFPLGTGGAIINAEKLLKKEFIVLNGDTFLDVDFNKISEFHKHNKADITVMVTKKGEKTGRGLVGIDDHFRMISFQDGQEVAKNNKSYTNAGIYLMNKKLCSFIKKDEKISLEKEIFPSIVSKIKMFALISENEYIDIGTPERYHKAQTLLKPLLYG</sequence>
<comment type="caution">
    <text evidence="2">The sequence shown here is derived from an EMBL/GenBank/DDBJ whole genome shotgun (WGS) entry which is preliminary data.</text>
</comment>
<dbReference type="InterPro" id="IPR029044">
    <property type="entry name" value="Nucleotide-diphossugar_trans"/>
</dbReference>
<dbReference type="EMBL" id="MFJN01000037">
    <property type="protein sequence ID" value="OGG20692.1"/>
    <property type="molecule type" value="Genomic_DNA"/>
</dbReference>
<evidence type="ECO:0000313" key="3">
    <source>
        <dbReference type="Proteomes" id="UP000177092"/>
    </source>
</evidence>
<evidence type="ECO:0000313" key="2">
    <source>
        <dbReference type="EMBL" id="OGG20692.1"/>
    </source>
</evidence>
<protein>
    <recommendedName>
        <fullName evidence="1">Nucleotidyl transferase domain-containing protein</fullName>
    </recommendedName>
</protein>
<dbReference type="SUPFAM" id="SSF53448">
    <property type="entry name" value="Nucleotide-diphospho-sugar transferases"/>
    <property type="match status" value="1"/>
</dbReference>
<dbReference type="STRING" id="1798384.A3D03_00080"/>